<keyword evidence="2 5" id="KW-0645">Protease</keyword>
<organism evidence="8 9">
    <name type="scientific">Sphingopyxis terrae subsp. terrae NBRC 15098</name>
    <dbReference type="NCBI Taxonomy" id="1219058"/>
    <lineage>
        <taxon>Bacteria</taxon>
        <taxon>Pseudomonadati</taxon>
        <taxon>Pseudomonadota</taxon>
        <taxon>Alphaproteobacteria</taxon>
        <taxon>Sphingomonadales</taxon>
        <taxon>Sphingomonadaceae</taxon>
        <taxon>Sphingopyxis</taxon>
    </lineage>
</organism>
<evidence type="ECO:0000256" key="6">
    <source>
        <dbReference type="SAM" id="SignalP"/>
    </source>
</evidence>
<dbReference type="Gene3D" id="3.40.50.200">
    <property type="entry name" value="Peptidase S8/S53 domain"/>
    <property type="match status" value="1"/>
</dbReference>
<dbReference type="AlphaFoldDB" id="A0A142VVU7"/>
<evidence type="ECO:0000256" key="3">
    <source>
        <dbReference type="ARBA" id="ARBA00022801"/>
    </source>
</evidence>
<reference evidence="9" key="1">
    <citation type="submission" date="2015-11" db="EMBL/GenBank/DDBJ databases">
        <title>Complete genome sequence of a polyethylene glycol-degrading strain Sphingopyxis terrae strain 203-1 (NBRC 15098).</title>
        <authorList>
            <person name="Yoshiyuki O."/>
            <person name="Shouta N."/>
            <person name="Nagata Y."/>
            <person name="Numata M."/>
            <person name="Tsuchikane K."/>
            <person name="Hosoyama A."/>
            <person name="Yamazoe A."/>
            <person name="Tsuda M."/>
            <person name="Fujita N."/>
            <person name="Kawai F."/>
        </authorList>
    </citation>
    <scope>NUCLEOTIDE SEQUENCE [LARGE SCALE GENOMIC DNA]</scope>
    <source>
        <strain evidence="9">203-1</strain>
    </source>
</reference>
<dbReference type="PRINTS" id="PR00723">
    <property type="entry name" value="SUBTILISIN"/>
</dbReference>
<comment type="similarity">
    <text evidence="1 5">Belongs to the peptidase S8 family.</text>
</comment>
<dbReference type="InterPro" id="IPR000209">
    <property type="entry name" value="Peptidase_S8/S53_dom"/>
</dbReference>
<evidence type="ECO:0000256" key="4">
    <source>
        <dbReference type="ARBA" id="ARBA00022825"/>
    </source>
</evidence>
<dbReference type="CDD" id="cd05561">
    <property type="entry name" value="Peptidases_S8_4"/>
    <property type="match status" value="1"/>
</dbReference>
<keyword evidence="3 5" id="KW-0378">Hydrolase</keyword>
<proteinExistence type="inferred from homology"/>
<evidence type="ECO:0000256" key="2">
    <source>
        <dbReference type="ARBA" id="ARBA00022670"/>
    </source>
</evidence>
<evidence type="ECO:0000259" key="7">
    <source>
        <dbReference type="Pfam" id="PF00082"/>
    </source>
</evidence>
<dbReference type="SUPFAM" id="SSF52743">
    <property type="entry name" value="Subtilisin-like"/>
    <property type="match status" value="1"/>
</dbReference>
<dbReference type="PROSITE" id="PS51892">
    <property type="entry name" value="SUBTILASE"/>
    <property type="match status" value="1"/>
</dbReference>
<feature type="active site" description="Charge relay system" evidence="5">
    <location>
        <position position="366"/>
    </location>
</feature>
<dbReference type="GO" id="GO:0006508">
    <property type="term" value="P:proteolysis"/>
    <property type="evidence" value="ECO:0007669"/>
    <property type="project" value="UniProtKB-KW"/>
</dbReference>
<dbReference type="PROSITE" id="PS00138">
    <property type="entry name" value="SUBTILASE_SER"/>
    <property type="match status" value="1"/>
</dbReference>
<dbReference type="GO" id="GO:0004252">
    <property type="term" value="F:serine-type endopeptidase activity"/>
    <property type="evidence" value="ECO:0007669"/>
    <property type="project" value="UniProtKB-UniRule"/>
</dbReference>
<feature type="domain" description="Peptidase S8/S53" evidence="7">
    <location>
        <begin position="180"/>
        <end position="414"/>
    </location>
</feature>
<keyword evidence="4 5" id="KW-0720">Serine protease</keyword>
<feature type="signal peptide" evidence="6">
    <location>
        <begin position="1"/>
        <end position="23"/>
    </location>
</feature>
<reference evidence="8 9" key="2">
    <citation type="journal article" date="2016" name="Genome Announc.">
        <title>Complete Genome Sequence of Sphingopyxis terrae Strain 203-1 (NBRC 111660), a Polyethylene Glycol Degrader.</title>
        <authorList>
            <person name="Ohtsubo Y."/>
            <person name="Nonoyama S."/>
            <person name="Nagata Y."/>
            <person name="Numata M."/>
            <person name="Tsuchikane K."/>
            <person name="Hosoyama A."/>
            <person name="Yamazoe A."/>
            <person name="Tsuda M."/>
            <person name="Fujita N."/>
            <person name="Kawai F."/>
        </authorList>
    </citation>
    <scope>NUCLEOTIDE SEQUENCE [LARGE SCALE GENOMIC DNA]</scope>
    <source>
        <strain evidence="8 9">203-1</strain>
    </source>
</reference>
<dbReference type="InterPro" id="IPR015500">
    <property type="entry name" value="Peptidase_S8_subtilisin-rel"/>
</dbReference>
<protein>
    <submittedName>
        <fullName evidence="8">Serine protease</fullName>
    </submittedName>
</protein>
<name>A0A142VVU7_9SPHN</name>
<evidence type="ECO:0000256" key="1">
    <source>
        <dbReference type="ARBA" id="ARBA00011073"/>
    </source>
</evidence>
<gene>
    <name evidence="8" type="ORF">AOA14_04490</name>
</gene>
<evidence type="ECO:0000313" key="8">
    <source>
        <dbReference type="EMBL" id="AMU93861.1"/>
    </source>
</evidence>
<keyword evidence="6" id="KW-0732">Signal</keyword>
<dbReference type="STRING" id="1219058.AOA14_04490"/>
<evidence type="ECO:0000313" key="9">
    <source>
        <dbReference type="Proteomes" id="UP000076234"/>
    </source>
</evidence>
<accession>A0A142VVU7</accession>
<dbReference type="Proteomes" id="UP000076234">
    <property type="component" value="Chromosome"/>
</dbReference>
<dbReference type="InterPro" id="IPR050131">
    <property type="entry name" value="Peptidase_S8_subtilisin-like"/>
</dbReference>
<dbReference type="InterPro" id="IPR036852">
    <property type="entry name" value="Peptidase_S8/S53_dom_sf"/>
</dbReference>
<feature type="chain" id="PRO_5007502383" evidence="6">
    <location>
        <begin position="24"/>
        <end position="423"/>
    </location>
</feature>
<dbReference type="InterPro" id="IPR023828">
    <property type="entry name" value="Peptidase_S8_Ser-AS"/>
</dbReference>
<dbReference type="KEGG" id="ster:AOA14_04490"/>
<dbReference type="PANTHER" id="PTHR43806">
    <property type="entry name" value="PEPTIDASE S8"/>
    <property type="match status" value="1"/>
</dbReference>
<evidence type="ECO:0000256" key="5">
    <source>
        <dbReference type="PROSITE-ProRule" id="PRU01240"/>
    </source>
</evidence>
<sequence>MRIWTTGLVAICLAIGGAGPRAAAQVALPSAQLPEAGRVLSTLPDTGVLERLVATSERLTQLRLDRIDALVRNHRDSIELDDRGEPAVRGVLIASGVDDAMIRRAAEAGFALIERERIEGLDLDLARFSVPEGRRLARARKQLAKLLPAAAVDADNLYFASGPGGALPRSALATTAGGGKASLGLIDGGVAAHPSLAGRVEQRGFARGAPTASRHGTAVASLLVGSGAITGAAAGQRLLAADVYGTDPAGGNASAIARALGWLAQSRVAVTTISLVGPDNKLLSAAVRRAQQRGMFIVAAVGNDGPAAPPAYPASYRGVFAVTGVDAKGRVLPEAGRALHVDFAAPGDAVLAATGTAGTDRLRGTSFAAPLVAGRLALRYPAPSVDRIGPAVTGLVMEARDLGHKGRDKVYGHGLICGACGGR</sequence>
<dbReference type="RefSeq" id="WP_062900935.1">
    <property type="nucleotide sequence ID" value="NZ_CP013342.1"/>
</dbReference>
<dbReference type="PANTHER" id="PTHR43806:SF11">
    <property type="entry name" value="CEREVISIN-RELATED"/>
    <property type="match status" value="1"/>
</dbReference>
<dbReference type="EMBL" id="CP013342">
    <property type="protein sequence ID" value="AMU93861.1"/>
    <property type="molecule type" value="Genomic_DNA"/>
</dbReference>
<dbReference type="Pfam" id="PF00082">
    <property type="entry name" value="Peptidase_S8"/>
    <property type="match status" value="1"/>
</dbReference>
<feature type="active site" description="Charge relay system" evidence="5">
    <location>
        <position position="187"/>
    </location>
</feature>
<feature type="active site" description="Charge relay system" evidence="5">
    <location>
        <position position="215"/>
    </location>
</feature>